<dbReference type="NCBIfam" id="NF010452">
    <property type="entry name" value="PRK13879.1"/>
    <property type="match status" value="1"/>
</dbReference>
<dbReference type="EMBL" id="FOSP01000091">
    <property type="protein sequence ID" value="SFL43148.1"/>
    <property type="molecule type" value="Genomic_DNA"/>
</dbReference>
<dbReference type="AlphaFoldDB" id="A0A1I4HLK3"/>
<evidence type="ECO:0000313" key="4">
    <source>
        <dbReference type="Proteomes" id="UP000199533"/>
    </source>
</evidence>
<feature type="chain" id="PRO_5011641732" evidence="2">
    <location>
        <begin position="29"/>
        <end position="265"/>
    </location>
</feature>
<dbReference type="InterPro" id="IPR014147">
    <property type="entry name" value="T4SS_TrbJ"/>
</dbReference>
<dbReference type="Proteomes" id="UP000199533">
    <property type="component" value="Unassembled WGS sequence"/>
</dbReference>
<evidence type="ECO:0000256" key="1">
    <source>
        <dbReference type="SAM" id="MobiDB-lite"/>
    </source>
</evidence>
<evidence type="ECO:0000313" key="3">
    <source>
        <dbReference type="EMBL" id="SFL43148.1"/>
    </source>
</evidence>
<feature type="region of interest" description="Disordered" evidence="1">
    <location>
        <begin position="241"/>
        <end position="265"/>
    </location>
</feature>
<sequence length="265" mass="29718">MTNNPGTILKTILTALLFILISSGNAKAGGIPVFDAANMGQTTVAAIENVSQTLKQIQQYQTQLQQYENMIRNTLAPPAYVWAQAQYTMNKLMHMTNTIRYYGQRYGGLDGYLQQFRNVNYYRGSPCFNLQGNCTESAWRLLQQGQEASTDAQKSANDAVLRGLDHHSQQIPLDAAQLQILQQRTQTAQGQMEALQYANQLAAHQSNQLLQIRHLLIAQHNAINAQNQAQVDQKAMWQAGREAATRRLSPETLPPGKRWSVRDAF</sequence>
<accession>A0A1I4HLK3</accession>
<gene>
    <name evidence="3" type="ORF">SAMN05216302_10912</name>
</gene>
<evidence type="ECO:0000256" key="2">
    <source>
        <dbReference type="SAM" id="SignalP"/>
    </source>
</evidence>
<dbReference type="OrthoDB" id="7469703at2"/>
<dbReference type="RefSeq" id="WP_090703875.1">
    <property type="nucleotide sequence ID" value="NZ_FOSP01000091.1"/>
</dbReference>
<keyword evidence="2" id="KW-0732">Signal</keyword>
<dbReference type="STRING" id="52441.SAMN05216302_10912"/>
<dbReference type="NCBIfam" id="TIGR02780">
    <property type="entry name" value="TrbJ_Ti"/>
    <property type="match status" value="1"/>
</dbReference>
<protein>
    <submittedName>
        <fullName evidence="3">P-type conjugative transfer protein TrbJ</fullName>
    </submittedName>
</protein>
<keyword evidence="4" id="KW-1185">Reference proteome</keyword>
<organism evidence="3 4">
    <name type="scientific">Nitrosomonas aestuarii</name>
    <dbReference type="NCBI Taxonomy" id="52441"/>
    <lineage>
        <taxon>Bacteria</taxon>
        <taxon>Pseudomonadati</taxon>
        <taxon>Pseudomonadota</taxon>
        <taxon>Betaproteobacteria</taxon>
        <taxon>Nitrosomonadales</taxon>
        <taxon>Nitrosomonadaceae</taxon>
        <taxon>Nitrosomonas</taxon>
    </lineage>
</organism>
<dbReference type="SUPFAM" id="SSF101082">
    <property type="entry name" value="Typo IV secretion system protein TraC"/>
    <property type="match status" value="1"/>
</dbReference>
<feature type="signal peptide" evidence="2">
    <location>
        <begin position="1"/>
        <end position="28"/>
    </location>
</feature>
<proteinExistence type="predicted"/>
<reference evidence="3" key="1">
    <citation type="submission" date="2016-10" db="EMBL/GenBank/DDBJ databases">
        <authorList>
            <person name="de Groot N.N."/>
        </authorList>
    </citation>
    <scope>NUCLEOTIDE SEQUENCE [LARGE SCALE GENOMIC DNA]</scope>
    <source>
        <strain evidence="3">Nm69</strain>
    </source>
</reference>
<name>A0A1I4HLK3_9PROT</name>